<keyword evidence="6" id="KW-1185">Reference proteome</keyword>
<dbReference type="GO" id="GO:0005737">
    <property type="term" value="C:cytoplasm"/>
    <property type="evidence" value="ECO:0007669"/>
    <property type="project" value="UniProtKB-SubCell"/>
</dbReference>
<dbReference type="AlphaFoldDB" id="A0ABD1EE48"/>
<sequence length="383" mass="44714">MEVNLETTGKLREYILNIQKPAVLKNILNSQLISWDLDQWQKELGSDLLKFRCGRNQFTQNPQWESTCSTKYSNFTEFLESAKSNSHEWWYFDYKHLNQWLLNKENIQNNITWTNLGFPELNQSHSTIWIGSKGAHTPCHVDTYGCNIVLQVFGRKQWLLFPPEENLKPARIPFEESSIYSKLNFFSPQINKFKGVFHCHKVTLNPGEILVVPNKWWHYVENLETAISVNAWIPLPQDDFERVKEGIASIFIGKALEHKNQMKEILLNPNMVEDIVNCNDALKIIRATRAKRHSDHKRNKPNEFSTAQPFRSDLKQISVDICEVPVLSDIQFKDLLVSQAERFENIEESKLPQNEDEEIVHFLNVITNDEVLSLIAKKMMEDL</sequence>
<accession>A0ABD1EE48</accession>
<dbReference type="Pfam" id="PF13621">
    <property type="entry name" value="Cupin_8"/>
    <property type="match status" value="1"/>
</dbReference>
<dbReference type="SMART" id="SM00558">
    <property type="entry name" value="JmjC"/>
    <property type="match status" value="1"/>
</dbReference>
<comment type="caution">
    <text evidence="5">The sequence shown here is derived from an EMBL/GenBank/DDBJ whole genome shotgun (WGS) entry which is preliminary data.</text>
</comment>
<dbReference type="PANTHER" id="PTHR12461:SF43">
    <property type="entry name" value="HSPB1-ASSOCIATED PROTEIN 1"/>
    <property type="match status" value="1"/>
</dbReference>
<evidence type="ECO:0000256" key="3">
    <source>
        <dbReference type="ARBA" id="ARBA00037342"/>
    </source>
</evidence>
<comment type="subcellular location">
    <subcellularLocation>
        <location evidence="1">Cytoplasm</location>
    </subcellularLocation>
</comment>
<feature type="domain" description="JmjC" evidence="4">
    <location>
        <begin position="88"/>
        <end position="248"/>
    </location>
</feature>
<comment type="function">
    <text evidence="3">May play a role in cellular stress response.</text>
</comment>
<dbReference type="Gene3D" id="2.60.120.650">
    <property type="entry name" value="Cupin"/>
    <property type="match status" value="1"/>
</dbReference>
<dbReference type="Proteomes" id="UP001566132">
    <property type="component" value="Unassembled WGS sequence"/>
</dbReference>
<proteinExistence type="predicted"/>
<dbReference type="PROSITE" id="PS51184">
    <property type="entry name" value="JMJC"/>
    <property type="match status" value="1"/>
</dbReference>
<keyword evidence="2" id="KW-0963">Cytoplasm</keyword>
<evidence type="ECO:0000256" key="1">
    <source>
        <dbReference type="ARBA" id="ARBA00004496"/>
    </source>
</evidence>
<dbReference type="SUPFAM" id="SSF51197">
    <property type="entry name" value="Clavaminate synthase-like"/>
    <property type="match status" value="1"/>
</dbReference>
<evidence type="ECO:0000256" key="2">
    <source>
        <dbReference type="ARBA" id="ARBA00022490"/>
    </source>
</evidence>
<dbReference type="PANTHER" id="PTHR12461">
    <property type="entry name" value="HYPOXIA-INDUCIBLE FACTOR 1 ALPHA INHIBITOR-RELATED"/>
    <property type="match status" value="1"/>
</dbReference>
<reference evidence="5 6" key="1">
    <citation type="submission" date="2024-05" db="EMBL/GenBank/DDBJ databases">
        <title>Genetic variation in Jamaican populations of the coffee berry borer (Hypothenemus hampei).</title>
        <authorList>
            <person name="Errbii M."/>
            <person name="Myrie A."/>
        </authorList>
    </citation>
    <scope>NUCLEOTIDE SEQUENCE [LARGE SCALE GENOMIC DNA]</scope>
    <source>
        <strain evidence="5">JA-Hopewell-2020-01-JO</strain>
        <tissue evidence="5">Whole body</tissue>
    </source>
</reference>
<dbReference type="InterPro" id="IPR041667">
    <property type="entry name" value="Cupin_8"/>
</dbReference>
<evidence type="ECO:0000259" key="4">
    <source>
        <dbReference type="PROSITE" id="PS51184"/>
    </source>
</evidence>
<name>A0ABD1EE48_HYPHA</name>
<organism evidence="5 6">
    <name type="scientific">Hypothenemus hampei</name>
    <name type="common">Coffee berry borer</name>
    <dbReference type="NCBI Taxonomy" id="57062"/>
    <lineage>
        <taxon>Eukaryota</taxon>
        <taxon>Metazoa</taxon>
        <taxon>Ecdysozoa</taxon>
        <taxon>Arthropoda</taxon>
        <taxon>Hexapoda</taxon>
        <taxon>Insecta</taxon>
        <taxon>Pterygota</taxon>
        <taxon>Neoptera</taxon>
        <taxon>Endopterygota</taxon>
        <taxon>Coleoptera</taxon>
        <taxon>Polyphaga</taxon>
        <taxon>Cucujiformia</taxon>
        <taxon>Curculionidae</taxon>
        <taxon>Scolytinae</taxon>
        <taxon>Hypothenemus</taxon>
    </lineage>
</organism>
<protein>
    <recommendedName>
        <fullName evidence="4">JmjC domain-containing protein</fullName>
    </recommendedName>
</protein>
<dbReference type="InterPro" id="IPR003347">
    <property type="entry name" value="JmjC_dom"/>
</dbReference>
<gene>
    <name evidence="5" type="ORF">ABEB36_011071</name>
</gene>
<evidence type="ECO:0000313" key="5">
    <source>
        <dbReference type="EMBL" id="KAL1492900.1"/>
    </source>
</evidence>
<dbReference type="EMBL" id="JBDJPC010000008">
    <property type="protein sequence ID" value="KAL1492900.1"/>
    <property type="molecule type" value="Genomic_DNA"/>
</dbReference>
<evidence type="ECO:0000313" key="6">
    <source>
        <dbReference type="Proteomes" id="UP001566132"/>
    </source>
</evidence>